<keyword evidence="2" id="KW-0812">Transmembrane</keyword>
<feature type="transmembrane region" description="Helical" evidence="2">
    <location>
        <begin position="132"/>
        <end position="155"/>
    </location>
</feature>
<dbReference type="InterPro" id="IPR006922">
    <property type="entry name" value="MbeB-like"/>
</dbReference>
<proteinExistence type="predicted"/>
<dbReference type="AlphaFoldDB" id="H9C6K6"/>
<accession>H9C6K6</accession>
<organism evidence="3">
    <name type="scientific">Psychrobacter sp. DAB_AL109bw</name>
    <dbReference type="NCBI Taxonomy" id="1028409"/>
    <lineage>
        <taxon>Bacteria</taxon>
        <taxon>Pseudomonadati</taxon>
        <taxon>Pseudomonadota</taxon>
        <taxon>Gammaproteobacteria</taxon>
        <taxon>Moraxellales</taxon>
        <taxon>Moraxellaceae</taxon>
        <taxon>Psychrobacter</taxon>
    </lineage>
</organism>
<evidence type="ECO:0000256" key="1">
    <source>
        <dbReference type="SAM" id="Coils"/>
    </source>
</evidence>
<dbReference type="RefSeq" id="WP_053764293.1">
    <property type="nucleotide sequence ID" value="NC_019293.1"/>
</dbReference>
<protein>
    <submittedName>
        <fullName evidence="3">Uncharacterized protein</fullName>
    </submittedName>
</protein>
<reference evidence="3" key="1">
    <citation type="journal article" date="2013" name="Extremophiles">
        <title>Plasmid diversity in arctic strains of Psychrobacter spp.</title>
        <authorList>
            <person name="Dziewit L."/>
            <person name="Cegielski A."/>
            <person name="Romaniuk K."/>
            <person name="Uhrynowski W."/>
            <person name="Szych A."/>
            <person name="Niesiobedzki P."/>
            <person name="Zmuda-Baranowska M.J."/>
            <person name="Zdanowski M.K."/>
            <person name="Bartosik D."/>
        </authorList>
    </citation>
    <scope>NUCLEOTIDE SEQUENCE</scope>
    <source>
        <strain evidence="3">DAB_AL109bw</strain>
        <plasmid evidence="3">pP109bwP1</plasmid>
    </source>
</reference>
<evidence type="ECO:0000313" key="3">
    <source>
        <dbReference type="EMBL" id="AFF18210.1"/>
    </source>
</evidence>
<sequence>MNEISSLSQKFKQKSQQQVQSIEQELQNATTQLSSFMTAKLKESETIIKQGMDSLNVSNEQLQQMLAKHQTDINTALTAYLNNVQAHTAQDLKQLAEQTETMIESYTQHIEQLIQVREDRIAKIIKSEMRSWAIGAGILAVILLMMGVLLGAWTVNKFSKQTVTQQSGNPVFNQQQLNYGQQR</sequence>
<dbReference type="SUPFAM" id="SSF58113">
    <property type="entry name" value="Apolipoprotein A-I"/>
    <property type="match status" value="1"/>
</dbReference>
<geneLocation type="plasmid" evidence="3">
    <name>pP109bwP1</name>
</geneLocation>
<keyword evidence="3" id="KW-0614">Plasmid</keyword>
<keyword evidence="2" id="KW-1133">Transmembrane helix</keyword>
<dbReference type="EMBL" id="JQ245702">
    <property type="protein sequence ID" value="AFF18210.1"/>
    <property type="molecule type" value="Genomic_DNA"/>
</dbReference>
<name>H9C6K6_9GAMM</name>
<dbReference type="Pfam" id="PF04837">
    <property type="entry name" value="MbeB_N"/>
    <property type="match status" value="1"/>
</dbReference>
<feature type="coiled-coil region" evidence="1">
    <location>
        <begin position="12"/>
        <end position="109"/>
    </location>
</feature>
<evidence type="ECO:0000256" key="2">
    <source>
        <dbReference type="SAM" id="Phobius"/>
    </source>
</evidence>
<keyword evidence="2" id="KW-0472">Membrane</keyword>
<keyword evidence="1" id="KW-0175">Coiled coil</keyword>